<comment type="caution">
    <text evidence="2">The sequence shown here is derived from an EMBL/GenBank/DDBJ whole genome shotgun (WGS) entry which is preliminary data.</text>
</comment>
<dbReference type="Proteomes" id="UP000250744">
    <property type="component" value="Unassembled WGS sequence"/>
</dbReference>
<gene>
    <name evidence="2" type="ORF">DN062_06625</name>
</gene>
<dbReference type="InterPro" id="IPR035919">
    <property type="entry name" value="EAL_sf"/>
</dbReference>
<evidence type="ECO:0000259" key="1">
    <source>
        <dbReference type="PROSITE" id="PS50883"/>
    </source>
</evidence>
<dbReference type="GO" id="GO:0071111">
    <property type="term" value="F:cyclic-guanylate-specific phosphodiesterase activity"/>
    <property type="evidence" value="ECO:0007669"/>
    <property type="project" value="InterPro"/>
</dbReference>
<evidence type="ECO:0000313" key="2">
    <source>
        <dbReference type="EMBL" id="RAU18445.1"/>
    </source>
</evidence>
<accession>A0A364NNI7</accession>
<proteinExistence type="predicted"/>
<dbReference type="Gene3D" id="3.20.20.450">
    <property type="entry name" value="EAL domain"/>
    <property type="match status" value="1"/>
</dbReference>
<dbReference type="InterPro" id="IPR018842">
    <property type="entry name" value="YkuI_C"/>
</dbReference>
<dbReference type="PROSITE" id="PS50883">
    <property type="entry name" value="EAL"/>
    <property type="match status" value="1"/>
</dbReference>
<organism evidence="2 3">
    <name type="scientific">Nitrincola tibetensis</name>
    <dbReference type="NCBI Taxonomy" id="2219697"/>
    <lineage>
        <taxon>Bacteria</taxon>
        <taxon>Pseudomonadati</taxon>
        <taxon>Pseudomonadota</taxon>
        <taxon>Gammaproteobacteria</taxon>
        <taxon>Oceanospirillales</taxon>
        <taxon>Oceanospirillaceae</taxon>
        <taxon>Nitrincola</taxon>
    </lineage>
</organism>
<dbReference type="RefSeq" id="WP_112158554.1">
    <property type="nucleotide sequence ID" value="NZ_QKRX01000004.1"/>
</dbReference>
<dbReference type="EMBL" id="QKRX01000004">
    <property type="protein sequence ID" value="RAU18445.1"/>
    <property type="molecule type" value="Genomic_DNA"/>
</dbReference>
<protein>
    <submittedName>
        <fullName evidence="2">Diguanylate phosphodiesterase</fullName>
    </submittedName>
</protein>
<dbReference type="CDD" id="cd01948">
    <property type="entry name" value="EAL"/>
    <property type="match status" value="1"/>
</dbReference>
<dbReference type="SUPFAM" id="SSF103190">
    <property type="entry name" value="Sensory domain-like"/>
    <property type="match status" value="1"/>
</dbReference>
<dbReference type="Gene3D" id="3.30.450.20">
    <property type="entry name" value="PAS domain"/>
    <property type="match status" value="1"/>
</dbReference>
<dbReference type="InterPro" id="IPR050706">
    <property type="entry name" value="Cyclic-di-GMP_PDE-like"/>
</dbReference>
<dbReference type="Pfam" id="PF00563">
    <property type="entry name" value="EAL"/>
    <property type="match status" value="1"/>
</dbReference>
<dbReference type="OrthoDB" id="1673646at2"/>
<keyword evidence="3" id="KW-1185">Reference proteome</keyword>
<feature type="domain" description="EAL" evidence="1">
    <location>
        <begin position="1"/>
        <end position="238"/>
    </location>
</feature>
<dbReference type="InterPro" id="IPR001633">
    <property type="entry name" value="EAL_dom"/>
</dbReference>
<name>A0A364NNI7_9GAMM</name>
<dbReference type="SUPFAM" id="SSF141868">
    <property type="entry name" value="EAL domain-like"/>
    <property type="match status" value="1"/>
</dbReference>
<dbReference type="PANTHER" id="PTHR33121:SF82">
    <property type="entry name" value="SIGNAL TRANSDUCTION PROTEIN CONTAINING A EAL DOMAIN"/>
    <property type="match status" value="1"/>
</dbReference>
<dbReference type="Pfam" id="PF10388">
    <property type="entry name" value="YkuI_C"/>
    <property type="match status" value="1"/>
</dbReference>
<dbReference type="AlphaFoldDB" id="A0A364NNI7"/>
<dbReference type="InterPro" id="IPR029151">
    <property type="entry name" value="Sensor-like_sf"/>
</dbReference>
<evidence type="ECO:0000313" key="3">
    <source>
        <dbReference type="Proteomes" id="UP000250744"/>
    </source>
</evidence>
<reference evidence="2 3" key="1">
    <citation type="submission" date="2018-06" db="EMBL/GenBank/DDBJ databases">
        <title>Nitrincola tibetense sp. nov., isolated from Lake XuguoCo on Tibetan Plateau.</title>
        <authorList>
            <person name="Xing P."/>
        </authorList>
    </citation>
    <scope>NUCLEOTIDE SEQUENCE [LARGE SCALE GENOMIC DNA]</scope>
    <source>
        <strain evidence="3">xg18</strain>
    </source>
</reference>
<sequence>MNVFPWFQPIIEIASGEVAGYEALARTTDVQGQIISAANLFSSPSLSREERLNLDRDIRLQALTKFNSLRQGQFLSLNISPEWINSVTATGELPTLEMLKQVGVRPEQVVLEITELDGDLDRICLFAERYRSEGVKIAYDDFGAGFQQMDRVLAFTPDFIKLDMRMFQTGPKTHFHSALMQTVGEMSARLGCKVIFEGVETPDEFFAALHCNASYIQGFIFSPAKAEFLNVDSMKTQTMELISQHLDMAIDEVARRQFYTEGLHSELMLLKDLLLSGGTDSLNTWHPDPDVLRFYICNRSGTQISSNFTYDVSQGVWVEDAAYAGHNWSWRPYFYQLLGATDFERRIMSSSPYYDLETGQECSTLSLSLDDARILLVDIREERKSQGRLASLISCHSDLIPALS</sequence>
<dbReference type="SMART" id="SM00052">
    <property type="entry name" value="EAL"/>
    <property type="match status" value="1"/>
</dbReference>
<dbReference type="PANTHER" id="PTHR33121">
    <property type="entry name" value="CYCLIC DI-GMP PHOSPHODIESTERASE PDEF"/>
    <property type="match status" value="1"/>
</dbReference>